<evidence type="ECO:0000313" key="1">
    <source>
        <dbReference type="EMBL" id="KIK96859.1"/>
    </source>
</evidence>
<gene>
    <name evidence="1" type="ORF">PAXRUDRAFT_825510</name>
</gene>
<organism evidence="1 2">
    <name type="scientific">Paxillus rubicundulus Ve08.2h10</name>
    <dbReference type="NCBI Taxonomy" id="930991"/>
    <lineage>
        <taxon>Eukaryota</taxon>
        <taxon>Fungi</taxon>
        <taxon>Dikarya</taxon>
        <taxon>Basidiomycota</taxon>
        <taxon>Agaricomycotina</taxon>
        <taxon>Agaricomycetes</taxon>
        <taxon>Agaricomycetidae</taxon>
        <taxon>Boletales</taxon>
        <taxon>Paxilineae</taxon>
        <taxon>Paxillaceae</taxon>
        <taxon>Paxillus</taxon>
    </lineage>
</organism>
<dbReference type="Proteomes" id="UP000054538">
    <property type="component" value="Unassembled WGS sequence"/>
</dbReference>
<reference evidence="1 2" key="1">
    <citation type="submission" date="2014-04" db="EMBL/GenBank/DDBJ databases">
        <authorList>
            <consortium name="DOE Joint Genome Institute"/>
            <person name="Kuo A."/>
            <person name="Kohler A."/>
            <person name="Jargeat P."/>
            <person name="Nagy L.G."/>
            <person name="Floudas D."/>
            <person name="Copeland A."/>
            <person name="Barry K.W."/>
            <person name="Cichocki N."/>
            <person name="Veneault-Fourrey C."/>
            <person name="LaButti K."/>
            <person name="Lindquist E.A."/>
            <person name="Lipzen A."/>
            <person name="Lundell T."/>
            <person name="Morin E."/>
            <person name="Murat C."/>
            <person name="Sun H."/>
            <person name="Tunlid A."/>
            <person name="Henrissat B."/>
            <person name="Grigoriev I.V."/>
            <person name="Hibbett D.S."/>
            <person name="Martin F."/>
            <person name="Nordberg H.P."/>
            <person name="Cantor M.N."/>
            <person name="Hua S.X."/>
        </authorList>
    </citation>
    <scope>NUCLEOTIDE SEQUENCE [LARGE SCALE GENOMIC DNA]</scope>
    <source>
        <strain evidence="1 2">Ve08.2h10</strain>
    </source>
</reference>
<keyword evidence="2" id="KW-1185">Reference proteome</keyword>
<proteinExistence type="predicted"/>
<dbReference type="HOGENOM" id="CLU_3033022_0_0_1"/>
<dbReference type="AlphaFoldDB" id="A0A0D0E5Z1"/>
<sequence>MVQSQASPAQSYPDEVCHSRLSAQAWEQPAACPPHVPRRVSLVISANQSLHYISR</sequence>
<name>A0A0D0E5Z1_9AGAM</name>
<dbReference type="EMBL" id="KN824964">
    <property type="protein sequence ID" value="KIK96859.1"/>
    <property type="molecule type" value="Genomic_DNA"/>
</dbReference>
<evidence type="ECO:0000313" key="2">
    <source>
        <dbReference type="Proteomes" id="UP000054538"/>
    </source>
</evidence>
<protein>
    <submittedName>
        <fullName evidence="1">Uncharacterized protein</fullName>
    </submittedName>
</protein>
<dbReference type="InParanoid" id="A0A0D0E5Z1"/>
<reference evidence="2" key="2">
    <citation type="submission" date="2015-01" db="EMBL/GenBank/DDBJ databases">
        <title>Evolutionary Origins and Diversification of the Mycorrhizal Mutualists.</title>
        <authorList>
            <consortium name="DOE Joint Genome Institute"/>
            <consortium name="Mycorrhizal Genomics Consortium"/>
            <person name="Kohler A."/>
            <person name="Kuo A."/>
            <person name="Nagy L.G."/>
            <person name="Floudas D."/>
            <person name="Copeland A."/>
            <person name="Barry K.W."/>
            <person name="Cichocki N."/>
            <person name="Veneault-Fourrey C."/>
            <person name="LaButti K."/>
            <person name="Lindquist E.A."/>
            <person name="Lipzen A."/>
            <person name="Lundell T."/>
            <person name="Morin E."/>
            <person name="Murat C."/>
            <person name="Riley R."/>
            <person name="Ohm R."/>
            <person name="Sun H."/>
            <person name="Tunlid A."/>
            <person name="Henrissat B."/>
            <person name="Grigoriev I.V."/>
            <person name="Hibbett D.S."/>
            <person name="Martin F."/>
        </authorList>
    </citation>
    <scope>NUCLEOTIDE SEQUENCE [LARGE SCALE GENOMIC DNA]</scope>
    <source>
        <strain evidence="2">Ve08.2h10</strain>
    </source>
</reference>
<accession>A0A0D0E5Z1</accession>